<dbReference type="Proteomes" id="UP000009236">
    <property type="component" value="Chromosome"/>
</dbReference>
<accession>F6FWG7</accession>
<organism evidence="3">
    <name type="scientific">Isoptericola variabilis (strain 225)</name>
    <dbReference type="NCBI Taxonomy" id="743718"/>
    <lineage>
        <taxon>Bacteria</taxon>
        <taxon>Bacillati</taxon>
        <taxon>Actinomycetota</taxon>
        <taxon>Actinomycetes</taxon>
        <taxon>Micrococcales</taxon>
        <taxon>Promicromonosporaceae</taxon>
        <taxon>Isoptericola</taxon>
    </lineage>
</organism>
<evidence type="ECO:0000313" key="3">
    <source>
        <dbReference type="Proteomes" id="UP000009236"/>
    </source>
</evidence>
<dbReference type="PANTHER" id="PTHR37017:SF11">
    <property type="entry name" value="ESTERASE_LIPASE_THIOESTERASE DOMAIN-CONTAINING PROTEIN"/>
    <property type="match status" value="1"/>
</dbReference>
<dbReference type="AlphaFoldDB" id="F6FWG7"/>
<protein>
    <submittedName>
        <fullName evidence="2">Alpha/beta hydrolase fold protein</fullName>
    </submittedName>
</protein>
<name>F6FWG7_ISOV2</name>
<dbReference type="PANTHER" id="PTHR37017">
    <property type="entry name" value="AB HYDROLASE-1 DOMAIN-CONTAINING PROTEIN-RELATED"/>
    <property type="match status" value="1"/>
</dbReference>
<dbReference type="STRING" id="743718.Isova_1795"/>
<evidence type="ECO:0000313" key="2">
    <source>
        <dbReference type="EMBL" id="AEG44541.1"/>
    </source>
</evidence>
<sequence>MDIILVPGFWLNASAWDAVTPPLVAAGHTVHPLTLPGMGSVEEDRSGITFEDHVAAVVEALDALGPDASVALVGHSGGGAVIHAVADRRPDRIARNVYVDALPIGDGGVINDELPVVDGEIPLPDWSVFDDADLVDLDDELRARFRAQAVPTPARVASDPVRLTVERRYDVPSTVIACEVFEGFESPTQMYRHFMDAGHPYTAELAAMRDLEIVDLPTGHWPMLTRPTELGEAIAAAVARA</sequence>
<evidence type="ECO:0000259" key="1">
    <source>
        <dbReference type="Pfam" id="PF12697"/>
    </source>
</evidence>
<dbReference type="SUPFAM" id="SSF53474">
    <property type="entry name" value="alpha/beta-Hydrolases"/>
    <property type="match status" value="1"/>
</dbReference>
<dbReference type="InterPro" id="IPR029058">
    <property type="entry name" value="AB_hydrolase_fold"/>
</dbReference>
<dbReference type="HOGENOM" id="CLU_046066_3_2_11"/>
<dbReference type="EMBL" id="CP002810">
    <property type="protein sequence ID" value="AEG44541.1"/>
    <property type="molecule type" value="Genomic_DNA"/>
</dbReference>
<dbReference type="InterPro" id="IPR052897">
    <property type="entry name" value="Sec-Metab_Biosynth_Hydrolase"/>
</dbReference>
<dbReference type="eggNOG" id="COG0596">
    <property type="taxonomic scope" value="Bacteria"/>
</dbReference>
<dbReference type="GO" id="GO:0016787">
    <property type="term" value="F:hydrolase activity"/>
    <property type="evidence" value="ECO:0007669"/>
    <property type="project" value="UniProtKB-KW"/>
</dbReference>
<proteinExistence type="predicted"/>
<dbReference type="RefSeq" id="WP_013838933.1">
    <property type="nucleotide sequence ID" value="NC_015588.1"/>
</dbReference>
<dbReference type="KEGG" id="iva:Isova_1795"/>
<keyword evidence="3" id="KW-1185">Reference proteome</keyword>
<dbReference type="Pfam" id="PF12697">
    <property type="entry name" value="Abhydrolase_6"/>
    <property type="match status" value="1"/>
</dbReference>
<dbReference type="InterPro" id="IPR000073">
    <property type="entry name" value="AB_hydrolase_1"/>
</dbReference>
<feature type="domain" description="AB hydrolase-1" evidence="1">
    <location>
        <begin position="3"/>
        <end position="230"/>
    </location>
</feature>
<keyword evidence="2" id="KW-0378">Hydrolase</keyword>
<reference evidence="2 3" key="1">
    <citation type="submission" date="2011-05" db="EMBL/GenBank/DDBJ databases">
        <title>Complete sequence of Isoptericola variabilis 225.</title>
        <authorList>
            <consortium name="US DOE Joint Genome Institute"/>
            <person name="Lucas S."/>
            <person name="Han J."/>
            <person name="Lapidus A."/>
            <person name="Cheng J.-F."/>
            <person name="Goodwin L."/>
            <person name="Pitluck S."/>
            <person name="Peters L."/>
            <person name="Mikhailova N."/>
            <person name="Zeytun A."/>
            <person name="Han C."/>
            <person name="Tapia R."/>
            <person name="Land M."/>
            <person name="Hauser L."/>
            <person name="Kyrpides N."/>
            <person name="Ivanova N."/>
            <person name="Pagani I."/>
            <person name="Siebers A."/>
            <person name="Allgaier M."/>
            <person name="Thelen M."/>
            <person name="Hugenholtz P."/>
            <person name="Gladden J."/>
            <person name="Woyke T."/>
        </authorList>
    </citation>
    <scope>NUCLEOTIDE SEQUENCE [LARGE SCALE GENOMIC DNA]</scope>
    <source>
        <strain evidence="3">225</strain>
    </source>
</reference>
<dbReference type="Gene3D" id="3.40.50.1820">
    <property type="entry name" value="alpha/beta hydrolase"/>
    <property type="match status" value="1"/>
</dbReference>
<gene>
    <name evidence="2" type="ordered locus">Isova_1795</name>
</gene>